<dbReference type="AlphaFoldDB" id="X1A5E2"/>
<reference evidence="1" key="1">
    <citation type="journal article" date="2014" name="Front. Microbiol.">
        <title>High frequency of phylogenetically diverse reductive dehalogenase-homologous genes in deep subseafloor sedimentary metagenomes.</title>
        <authorList>
            <person name="Kawai M."/>
            <person name="Futagami T."/>
            <person name="Toyoda A."/>
            <person name="Takaki Y."/>
            <person name="Nishi S."/>
            <person name="Hori S."/>
            <person name="Arai W."/>
            <person name="Tsubouchi T."/>
            <person name="Morono Y."/>
            <person name="Uchiyama I."/>
            <person name="Ito T."/>
            <person name="Fujiyama A."/>
            <person name="Inagaki F."/>
            <person name="Takami H."/>
        </authorList>
    </citation>
    <scope>NUCLEOTIDE SEQUENCE</scope>
    <source>
        <strain evidence="1">Expedition CK06-06</strain>
    </source>
</reference>
<dbReference type="EMBL" id="BART01008055">
    <property type="protein sequence ID" value="GAG67983.1"/>
    <property type="molecule type" value="Genomic_DNA"/>
</dbReference>
<feature type="non-terminal residue" evidence="1">
    <location>
        <position position="1"/>
    </location>
</feature>
<comment type="caution">
    <text evidence="1">The sequence shown here is derived from an EMBL/GenBank/DDBJ whole genome shotgun (WGS) entry which is preliminary data.</text>
</comment>
<evidence type="ECO:0000313" key="1">
    <source>
        <dbReference type="EMBL" id="GAG67983.1"/>
    </source>
</evidence>
<accession>X1A5E2</accession>
<proteinExistence type="predicted"/>
<sequence length="102" mass="12221">SSFFAQKIEEFKDKSKYAEALRLLYRRLERKLHSQMKGQKITTRNVVDFVIAKDPSTTKLKIKRLSKFMDTIISIKDGKYKVKDEEDFEEIFYEMDWTNSNL</sequence>
<protein>
    <submittedName>
        <fullName evidence="1">Uncharacterized protein</fullName>
    </submittedName>
</protein>
<name>X1A5E2_9ZZZZ</name>
<organism evidence="1">
    <name type="scientific">marine sediment metagenome</name>
    <dbReference type="NCBI Taxonomy" id="412755"/>
    <lineage>
        <taxon>unclassified sequences</taxon>
        <taxon>metagenomes</taxon>
        <taxon>ecological metagenomes</taxon>
    </lineage>
</organism>
<gene>
    <name evidence="1" type="ORF">S01H4_18194</name>
</gene>